<keyword evidence="2" id="KW-0012">Acyltransferase</keyword>
<evidence type="ECO:0000313" key="4">
    <source>
        <dbReference type="EMBL" id="MBR7791509.1"/>
    </source>
</evidence>
<name>A0ABS5GZG1_9BURK</name>
<reference evidence="4 5" key="1">
    <citation type="submission" date="2021-04" db="EMBL/GenBank/DDBJ databases">
        <title>novel species isolated from subtropical streams in China.</title>
        <authorList>
            <person name="Lu H."/>
        </authorList>
    </citation>
    <scope>NUCLEOTIDE SEQUENCE [LARGE SCALE GENOMIC DNA]</scope>
    <source>
        <strain evidence="4 5">FT147W</strain>
    </source>
</reference>
<keyword evidence="1" id="KW-0808">Transferase</keyword>
<evidence type="ECO:0000259" key="3">
    <source>
        <dbReference type="PROSITE" id="PS51186"/>
    </source>
</evidence>
<accession>A0ABS5GZG1</accession>
<dbReference type="InterPro" id="IPR000182">
    <property type="entry name" value="GNAT_dom"/>
</dbReference>
<dbReference type="PROSITE" id="PS51186">
    <property type="entry name" value="GNAT"/>
    <property type="match status" value="1"/>
</dbReference>
<protein>
    <submittedName>
        <fullName evidence="4">GNAT family N-acetyltransferase</fullName>
    </submittedName>
</protein>
<dbReference type="Gene3D" id="3.40.630.30">
    <property type="match status" value="1"/>
</dbReference>
<evidence type="ECO:0000256" key="1">
    <source>
        <dbReference type="ARBA" id="ARBA00022679"/>
    </source>
</evidence>
<dbReference type="Pfam" id="PF00583">
    <property type="entry name" value="Acetyltransf_1"/>
    <property type="match status" value="1"/>
</dbReference>
<gene>
    <name evidence="4" type="ORF">KDM87_02795</name>
</gene>
<keyword evidence="5" id="KW-1185">Reference proteome</keyword>
<dbReference type="Proteomes" id="UP000682982">
    <property type="component" value="Unassembled WGS sequence"/>
</dbReference>
<dbReference type="SUPFAM" id="SSF55729">
    <property type="entry name" value="Acyl-CoA N-acyltransferases (Nat)"/>
    <property type="match status" value="1"/>
</dbReference>
<proteinExistence type="predicted"/>
<evidence type="ECO:0000256" key="2">
    <source>
        <dbReference type="ARBA" id="ARBA00023315"/>
    </source>
</evidence>
<evidence type="ECO:0000313" key="5">
    <source>
        <dbReference type="Proteomes" id="UP000682982"/>
    </source>
</evidence>
<dbReference type="CDD" id="cd04301">
    <property type="entry name" value="NAT_SF"/>
    <property type="match status" value="1"/>
</dbReference>
<dbReference type="InterPro" id="IPR016181">
    <property type="entry name" value="Acyl_CoA_acyltransferase"/>
</dbReference>
<dbReference type="InterPro" id="IPR050832">
    <property type="entry name" value="Bact_Acetyltransf"/>
</dbReference>
<dbReference type="PANTHER" id="PTHR43877">
    <property type="entry name" value="AMINOALKYLPHOSPHONATE N-ACETYLTRANSFERASE-RELATED-RELATED"/>
    <property type="match status" value="1"/>
</dbReference>
<feature type="domain" description="N-acetyltransferase" evidence="3">
    <location>
        <begin position="20"/>
        <end position="173"/>
    </location>
</feature>
<dbReference type="RefSeq" id="WP_212677643.1">
    <property type="nucleotide sequence ID" value="NZ_JAGSPK010000001.1"/>
</dbReference>
<dbReference type="EMBL" id="JAGSPK010000001">
    <property type="protein sequence ID" value="MBR7791509.1"/>
    <property type="molecule type" value="Genomic_DNA"/>
</dbReference>
<sequence>MRVLEVQGVTLPTYAAQLNLLLQQCVAAGASIGFIAPLTAEKAAAFWADVHQSLQAGERRMALALDDDGRVLGTVQLVLDMPQNGQHRAEIAKLMVTPDARRRGIARSLMQWAEGVCREEQRSLIVLDTRTGDAAEPLYLSLGFQLAGTIPAYAMSDAGALDSTSIMYKQLLRG</sequence>
<comment type="caution">
    <text evidence="4">The sequence shown here is derived from an EMBL/GenBank/DDBJ whole genome shotgun (WGS) entry which is preliminary data.</text>
</comment>
<organism evidence="4 5">
    <name type="scientific">Undibacterium rivi</name>
    <dbReference type="NCBI Taxonomy" id="2828729"/>
    <lineage>
        <taxon>Bacteria</taxon>
        <taxon>Pseudomonadati</taxon>
        <taxon>Pseudomonadota</taxon>
        <taxon>Betaproteobacteria</taxon>
        <taxon>Burkholderiales</taxon>
        <taxon>Oxalobacteraceae</taxon>
        <taxon>Undibacterium</taxon>
    </lineage>
</organism>
<dbReference type="PANTHER" id="PTHR43877:SF2">
    <property type="entry name" value="AMINOALKYLPHOSPHONATE N-ACETYLTRANSFERASE-RELATED"/>
    <property type="match status" value="1"/>
</dbReference>